<dbReference type="RefSeq" id="WP_168150100.1">
    <property type="nucleotide sequence ID" value="NZ_JAAVXB010000023.1"/>
</dbReference>
<keyword evidence="3" id="KW-1185">Reference proteome</keyword>
<name>A0A969WD70_9GAMM</name>
<feature type="transmembrane region" description="Helical" evidence="1">
    <location>
        <begin position="27"/>
        <end position="46"/>
    </location>
</feature>
<organism evidence="2 3">
    <name type="scientific">Solimonas marina</name>
    <dbReference type="NCBI Taxonomy" id="2714601"/>
    <lineage>
        <taxon>Bacteria</taxon>
        <taxon>Pseudomonadati</taxon>
        <taxon>Pseudomonadota</taxon>
        <taxon>Gammaproteobacteria</taxon>
        <taxon>Nevskiales</taxon>
        <taxon>Nevskiaceae</taxon>
        <taxon>Solimonas</taxon>
    </lineage>
</organism>
<comment type="caution">
    <text evidence="2">The sequence shown here is derived from an EMBL/GenBank/DDBJ whole genome shotgun (WGS) entry which is preliminary data.</text>
</comment>
<keyword evidence="1" id="KW-1133">Transmembrane helix</keyword>
<feature type="transmembrane region" description="Helical" evidence="1">
    <location>
        <begin position="67"/>
        <end position="87"/>
    </location>
</feature>
<reference evidence="2" key="1">
    <citation type="submission" date="2020-03" db="EMBL/GenBank/DDBJ databases">
        <title>Solimonas marina sp. nov., isolated from deep seawater of the Pacific Ocean.</title>
        <authorList>
            <person name="Liu X."/>
            <person name="Lai Q."/>
            <person name="Sun F."/>
            <person name="Gai Y."/>
            <person name="Li G."/>
            <person name="Shao Z."/>
        </authorList>
    </citation>
    <scope>NUCLEOTIDE SEQUENCE</scope>
    <source>
        <strain evidence="2">C16B3</strain>
    </source>
</reference>
<keyword evidence="1" id="KW-0472">Membrane</keyword>
<keyword evidence="1" id="KW-0812">Transmembrane</keyword>
<dbReference type="EMBL" id="JAAVXB010000023">
    <property type="protein sequence ID" value="NKF24792.1"/>
    <property type="molecule type" value="Genomic_DNA"/>
</dbReference>
<sequence>MRSKAFALLISLLFVVGLSYFFHVPFVFGLLFLFLWPVVGMLITADDYMPGGWENPDGTTKTPWGRFLVFVALAGAVGAIIVLFPQLRVYGL</sequence>
<evidence type="ECO:0000313" key="3">
    <source>
        <dbReference type="Proteomes" id="UP000653472"/>
    </source>
</evidence>
<protein>
    <submittedName>
        <fullName evidence="2">Uncharacterized protein</fullName>
    </submittedName>
</protein>
<evidence type="ECO:0000256" key="1">
    <source>
        <dbReference type="SAM" id="Phobius"/>
    </source>
</evidence>
<accession>A0A969WD70</accession>
<dbReference type="AlphaFoldDB" id="A0A969WD70"/>
<gene>
    <name evidence="2" type="ORF">G7Y82_21000</name>
</gene>
<evidence type="ECO:0000313" key="2">
    <source>
        <dbReference type="EMBL" id="NKF24792.1"/>
    </source>
</evidence>
<dbReference type="Proteomes" id="UP000653472">
    <property type="component" value="Unassembled WGS sequence"/>
</dbReference>
<proteinExistence type="predicted"/>